<dbReference type="RefSeq" id="WP_096206516.1">
    <property type="nucleotide sequence ID" value="NZ_FZMP01000198.1"/>
</dbReference>
<protein>
    <submittedName>
        <fullName evidence="1">Uncharacterized protein</fullName>
    </submittedName>
</protein>
<sequence length="189" mass="20950">MKQERVAGATNTNKGARGGAVQIEERCIEAMDGDPAIFMRIVLDDDFISPPLAPRIQKHPEHVRIVKKLIGEVPDCDSDMQDVDAFARFMGCDIALELRGEPIPHVRRFPGRIRNGYAEIIHRDTAELNSGDGIDPFDIICAWGPVPHVKGKLWLWSITVIRDKKTNLSQEDEGAYSPLSSPVIPGRGT</sequence>
<organism evidence="1 2">
    <name type="scientific">Candidatus Methanoperedens nitratireducens</name>
    <dbReference type="NCBI Taxonomy" id="1392998"/>
    <lineage>
        <taxon>Archaea</taxon>
        <taxon>Methanobacteriati</taxon>
        <taxon>Methanobacteriota</taxon>
        <taxon>Stenosarchaea group</taxon>
        <taxon>Methanomicrobia</taxon>
        <taxon>Methanosarcinales</taxon>
        <taxon>ANME-2 cluster</taxon>
        <taxon>Candidatus Methanoperedentaceae</taxon>
        <taxon>Candidatus Methanoperedens</taxon>
    </lineage>
</organism>
<reference evidence="2" key="1">
    <citation type="submission" date="2017-06" db="EMBL/GenBank/DDBJ databases">
        <authorList>
            <person name="Cremers G."/>
        </authorList>
    </citation>
    <scope>NUCLEOTIDE SEQUENCE [LARGE SCALE GENOMIC DNA]</scope>
</reference>
<evidence type="ECO:0000313" key="2">
    <source>
        <dbReference type="Proteomes" id="UP000218615"/>
    </source>
</evidence>
<dbReference type="Proteomes" id="UP000218615">
    <property type="component" value="Unassembled WGS sequence"/>
</dbReference>
<dbReference type="AlphaFoldDB" id="A0A284VRS6"/>
<keyword evidence="2" id="KW-1185">Reference proteome</keyword>
<proteinExistence type="predicted"/>
<accession>A0A284VRS6</accession>
<name>A0A284VRS6_9EURY</name>
<evidence type="ECO:0000313" key="1">
    <source>
        <dbReference type="EMBL" id="SNQ61887.1"/>
    </source>
</evidence>
<gene>
    <name evidence="1" type="ORF">MNV_510003</name>
</gene>
<dbReference type="EMBL" id="FZMP01000198">
    <property type="protein sequence ID" value="SNQ61887.1"/>
    <property type="molecule type" value="Genomic_DNA"/>
</dbReference>